<dbReference type="SUPFAM" id="SSF53323">
    <property type="entry name" value="Pyruvate-ferredoxin oxidoreductase, PFOR, domain III"/>
    <property type="match status" value="1"/>
</dbReference>
<dbReference type="EMBL" id="UHJL01000002">
    <property type="protein sequence ID" value="SUQ24437.1"/>
    <property type="molecule type" value="Genomic_DNA"/>
</dbReference>
<accession>A0A380S5D6</accession>
<keyword evidence="1" id="KW-0560">Oxidoreductase</keyword>
<dbReference type="Gene3D" id="3.40.920.10">
    <property type="entry name" value="Pyruvate-ferredoxin oxidoreductase, PFOR, domain III"/>
    <property type="match status" value="2"/>
</dbReference>
<dbReference type="InterPro" id="IPR019752">
    <property type="entry name" value="Pyrv/ketoisovalerate_OxRed_cat"/>
</dbReference>
<dbReference type="AlphaFoldDB" id="A0A380S5D6"/>
<dbReference type="PANTHER" id="PTHR43854:SF1">
    <property type="entry name" value="INDOLEPYRUVATE OXIDOREDUCTASE SUBUNIT IORB"/>
    <property type="match status" value="1"/>
</dbReference>
<name>A0A380S5D6_FIBSU</name>
<dbReference type="Proteomes" id="UP000255423">
    <property type="component" value="Unassembled WGS sequence"/>
</dbReference>
<dbReference type="InterPro" id="IPR002869">
    <property type="entry name" value="Pyrv_flavodox_OxRed_cen"/>
</dbReference>
<evidence type="ECO:0000313" key="4">
    <source>
        <dbReference type="Proteomes" id="UP000255423"/>
    </source>
</evidence>
<dbReference type="GO" id="GO:0016903">
    <property type="term" value="F:oxidoreductase activity, acting on the aldehyde or oxo group of donors"/>
    <property type="evidence" value="ECO:0007669"/>
    <property type="project" value="InterPro"/>
</dbReference>
<dbReference type="PANTHER" id="PTHR43854">
    <property type="entry name" value="INDOLEPYRUVATE OXIDOREDUCTASE SUBUNIT IORB"/>
    <property type="match status" value="1"/>
</dbReference>
<evidence type="ECO:0000256" key="1">
    <source>
        <dbReference type="ARBA" id="ARBA00023002"/>
    </source>
</evidence>
<gene>
    <name evidence="3" type="ORF">SAMN05661053_1838</name>
</gene>
<proteinExistence type="predicted"/>
<dbReference type="InterPro" id="IPR052198">
    <property type="entry name" value="IorB_Oxidoreductase"/>
</dbReference>
<keyword evidence="3" id="KW-0670">Pyruvate</keyword>
<dbReference type="Pfam" id="PF01558">
    <property type="entry name" value="POR"/>
    <property type="match status" value="1"/>
</dbReference>
<feature type="domain" description="Pyruvate/ketoisovalerate oxidoreductase catalytic" evidence="2">
    <location>
        <begin position="12"/>
        <end position="102"/>
    </location>
</feature>
<protein>
    <submittedName>
        <fullName evidence="3">Indolepyruvate ferredoxin oxidoreductase beta subunit</fullName>
    </submittedName>
</protein>
<evidence type="ECO:0000313" key="3">
    <source>
        <dbReference type="EMBL" id="SUQ24437.1"/>
    </source>
</evidence>
<dbReference type="RefSeq" id="WP_073424737.1">
    <property type="nucleotide sequence ID" value="NZ_UHJL01000002.1"/>
</dbReference>
<evidence type="ECO:0000259" key="2">
    <source>
        <dbReference type="Pfam" id="PF01558"/>
    </source>
</evidence>
<sequence length="157" mass="17149">MSVMNVKFAGLGGTGVIKASDVMAELVFEQGYDVKKAEVHGMSQRGGSIASDVRFAKDEEVQSPMIPCGEADYLVVFDETQVVVNEAYMKQGGVLLTPADIDVSKLENVKALNVAMLGKLSKHFDFTVDQWLVALNKLFAEKFHEGNKKAFMLGREG</sequence>
<reference evidence="3 4" key="1">
    <citation type="submission" date="2017-08" db="EMBL/GenBank/DDBJ databases">
        <authorList>
            <person name="de Groot N.N."/>
        </authorList>
    </citation>
    <scope>NUCLEOTIDE SEQUENCE [LARGE SCALE GENOMIC DNA]</scope>
    <source>
        <strain evidence="3 4">HM2</strain>
    </source>
</reference>
<organism evidence="3 4">
    <name type="scientific">Fibrobacter succinogenes</name>
    <name type="common">Bacteroides succinogenes</name>
    <dbReference type="NCBI Taxonomy" id="833"/>
    <lineage>
        <taxon>Bacteria</taxon>
        <taxon>Pseudomonadati</taxon>
        <taxon>Fibrobacterota</taxon>
        <taxon>Fibrobacteria</taxon>
        <taxon>Fibrobacterales</taxon>
        <taxon>Fibrobacteraceae</taxon>
        <taxon>Fibrobacter</taxon>
    </lineage>
</organism>